<organism evidence="1 2">
    <name type="scientific">Steinernema glaseri</name>
    <dbReference type="NCBI Taxonomy" id="37863"/>
    <lineage>
        <taxon>Eukaryota</taxon>
        <taxon>Metazoa</taxon>
        <taxon>Ecdysozoa</taxon>
        <taxon>Nematoda</taxon>
        <taxon>Chromadorea</taxon>
        <taxon>Rhabditida</taxon>
        <taxon>Tylenchina</taxon>
        <taxon>Panagrolaimomorpha</taxon>
        <taxon>Strongyloidoidea</taxon>
        <taxon>Steinernematidae</taxon>
        <taxon>Steinernema</taxon>
    </lineage>
</organism>
<evidence type="ECO:0000313" key="1">
    <source>
        <dbReference type="Proteomes" id="UP000095287"/>
    </source>
</evidence>
<dbReference type="AlphaFoldDB" id="A0A1I7YYW1"/>
<dbReference type="WBParaSite" id="L893_g21144.t1">
    <property type="protein sequence ID" value="L893_g21144.t1"/>
    <property type="gene ID" value="L893_g21144"/>
</dbReference>
<keyword evidence="1" id="KW-1185">Reference proteome</keyword>
<evidence type="ECO:0000313" key="2">
    <source>
        <dbReference type="WBParaSite" id="L893_g21144.t1"/>
    </source>
</evidence>
<dbReference type="Proteomes" id="UP000095287">
    <property type="component" value="Unplaced"/>
</dbReference>
<accession>A0A1I7YYW1</accession>
<protein>
    <submittedName>
        <fullName evidence="2">COesterase domain-containing protein</fullName>
    </submittedName>
</protein>
<name>A0A1I7YYW1_9BILA</name>
<reference evidence="2" key="1">
    <citation type="submission" date="2016-11" db="UniProtKB">
        <authorList>
            <consortium name="WormBaseParasite"/>
        </authorList>
    </citation>
    <scope>IDENTIFICATION</scope>
</reference>
<proteinExistence type="predicted"/>
<sequence length="107" mass="11964">MSGAACRCLPSQRTCLDRVINHPRNQFTLPTRDKRSVLLPLAIRSSLYSCTRKNCDQVTHNDFFKAPGAMGLPPSTFTIPGFFPYSVPYSLQVKLNKDAFLNASNKI</sequence>